<dbReference type="EMBL" id="BAAAJK010000052">
    <property type="protein sequence ID" value="GAA1401097.1"/>
    <property type="molecule type" value="Genomic_DNA"/>
</dbReference>
<evidence type="ECO:0000259" key="2">
    <source>
        <dbReference type="Pfam" id="PF13338"/>
    </source>
</evidence>
<accession>A0ABN1Y9T0</accession>
<dbReference type="Gene3D" id="3.40.960.10">
    <property type="entry name" value="VSR Endonuclease"/>
    <property type="match status" value="1"/>
</dbReference>
<dbReference type="InterPro" id="IPR025159">
    <property type="entry name" value="AbiEi_N"/>
</dbReference>
<dbReference type="InterPro" id="IPR011335">
    <property type="entry name" value="Restrct_endonuc-II-like"/>
</dbReference>
<comment type="caution">
    <text evidence="3">The sequence shown here is derived from an EMBL/GenBank/DDBJ whole genome shotgun (WGS) entry which is preliminary data.</text>
</comment>
<evidence type="ECO:0000313" key="3">
    <source>
        <dbReference type="EMBL" id="GAA1401097.1"/>
    </source>
</evidence>
<dbReference type="SUPFAM" id="SSF52980">
    <property type="entry name" value="Restriction endonuclease-like"/>
    <property type="match status" value="1"/>
</dbReference>
<proteinExistence type="predicted"/>
<reference evidence="3 4" key="1">
    <citation type="journal article" date="2019" name="Int. J. Syst. Evol. Microbiol.">
        <title>The Global Catalogue of Microorganisms (GCM) 10K type strain sequencing project: providing services to taxonomists for standard genome sequencing and annotation.</title>
        <authorList>
            <consortium name="The Broad Institute Genomics Platform"/>
            <consortium name="The Broad Institute Genome Sequencing Center for Infectious Disease"/>
            <person name="Wu L."/>
            <person name="Ma J."/>
        </authorList>
    </citation>
    <scope>NUCLEOTIDE SEQUENCE [LARGE SCALE GENOMIC DNA]</scope>
    <source>
        <strain evidence="3 4">JCM 11896</strain>
    </source>
</reference>
<feature type="domain" description="AbiEi antitoxin N-terminal" evidence="2">
    <location>
        <begin position="1"/>
        <end position="45"/>
    </location>
</feature>
<evidence type="ECO:0000259" key="1">
    <source>
        <dbReference type="Pfam" id="PF04480"/>
    </source>
</evidence>
<dbReference type="Pfam" id="PF13338">
    <property type="entry name" value="AbiEi_4"/>
    <property type="match status" value="1"/>
</dbReference>
<name>A0ABN1Y9T0_9PSEU</name>
<dbReference type="InterPro" id="IPR007569">
    <property type="entry name" value="DUF559"/>
</dbReference>
<gene>
    <name evidence="3" type="ORF">GCM10009613_58920</name>
</gene>
<organism evidence="3 4">
    <name type="scientific">Pseudonocardia kongjuensis</name>
    <dbReference type="NCBI Taxonomy" id="102227"/>
    <lineage>
        <taxon>Bacteria</taxon>
        <taxon>Bacillati</taxon>
        <taxon>Actinomycetota</taxon>
        <taxon>Actinomycetes</taxon>
        <taxon>Pseudonocardiales</taxon>
        <taxon>Pseudonocardiaceae</taxon>
        <taxon>Pseudonocardia</taxon>
    </lineage>
</organism>
<keyword evidence="4" id="KW-1185">Reference proteome</keyword>
<dbReference type="Proteomes" id="UP001501414">
    <property type="component" value="Unassembled WGS sequence"/>
</dbReference>
<dbReference type="Pfam" id="PF04480">
    <property type="entry name" value="DUF559"/>
    <property type="match status" value="1"/>
</dbReference>
<evidence type="ECO:0000313" key="4">
    <source>
        <dbReference type="Proteomes" id="UP001501414"/>
    </source>
</evidence>
<protein>
    <submittedName>
        <fullName evidence="3">Type IV toxin-antitoxin system AbiEi family antitoxin domain-containing protein</fullName>
    </submittedName>
</protein>
<dbReference type="RefSeq" id="WP_344028798.1">
    <property type="nucleotide sequence ID" value="NZ_BAAAJK010000052.1"/>
</dbReference>
<sequence>MRVRELLLLQAGIISREQALGCGLSASSIRRRVARGEWRDVHPGVLLDAGHPLGDRARIVAAALWGGPDAVLDGPSAAFWSGLLPRAPVLVGVTVPPRVRRRVPPGIRLRRRDLHRADRIVRGGVALTSVPLTVLETCAVLPDGAAFLDRALQRRRVGPADLHQAYCRNAGAHGMATAHRLLVAALDRADSRLERSLLRLLRAGGIGGFVRGLPVGDGREIDIAFPVERVAIELDGWAWHVDPARFAADRAKGNALVGAGWILLRFTWRDVTRHPDRTIAAIRRALRR</sequence>
<feature type="domain" description="DUF559" evidence="1">
    <location>
        <begin position="185"/>
        <end position="286"/>
    </location>
</feature>